<sequence>MSANVQSTIEALKSTFGDRVVTSAAASYEASTKQPWSQSCWSSAGAYVKVESAQEVADALAIIKQTGTKFAVRSTGHNFNPGFSSCDETGIVIDLGLLQSREISADRSTAHIGTGNRWGVVYEWLEDNGLSVIGGRDSSVGMGFLIGGGMGAVPNLHGLGADGIKNLEVVLSDGRIVNVNREENPDLLQALKGGGTNFCIVTKIDLFTHSLIKLQYNITLYNPGNYVEINKATVKVQQEMEKDPKIGMFTNYNSAFVAVGLIYADTPEKKPEAFEAFDLLSASAAKIGMACDTTNGTLLSLAKAMSHPGINLKRYVGTLTTKFSEELYAVAYNAWREALKTLPEGVMLHYTIQPLGPECVTAGEAKGGNIMGLDHVSQVWWVFTIEWPQEGSDEASHKAVDSCIAALTASAKSQDLLLNYLCASFANLNQDVIHSYGAENLRKMKEVSRKYDPEQLFQKLQNNGFLLRDA</sequence>
<keyword evidence="4" id="KW-0560">Oxidoreductase</keyword>
<dbReference type="PANTHER" id="PTHR42973">
    <property type="entry name" value="BINDING OXIDOREDUCTASE, PUTATIVE (AFU_ORTHOLOGUE AFUA_1G17690)-RELATED"/>
    <property type="match status" value="1"/>
</dbReference>
<evidence type="ECO:0000256" key="1">
    <source>
        <dbReference type="ARBA" id="ARBA00005466"/>
    </source>
</evidence>
<dbReference type="InterPro" id="IPR016169">
    <property type="entry name" value="FAD-bd_PCMH_sub2"/>
</dbReference>
<evidence type="ECO:0000256" key="3">
    <source>
        <dbReference type="ARBA" id="ARBA00022827"/>
    </source>
</evidence>
<evidence type="ECO:0000256" key="2">
    <source>
        <dbReference type="ARBA" id="ARBA00022630"/>
    </source>
</evidence>
<evidence type="ECO:0000259" key="5">
    <source>
        <dbReference type="PROSITE" id="PS51387"/>
    </source>
</evidence>
<keyword evidence="7" id="KW-1185">Reference proteome</keyword>
<comment type="caution">
    <text evidence="6">The sequence shown here is derived from an EMBL/GenBank/DDBJ whole genome shotgun (WGS) entry which is preliminary data.</text>
</comment>
<organism evidence="6 7">
    <name type="scientific">Clonostachys chloroleuca</name>
    <dbReference type="NCBI Taxonomy" id="1926264"/>
    <lineage>
        <taxon>Eukaryota</taxon>
        <taxon>Fungi</taxon>
        <taxon>Dikarya</taxon>
        <taxon>Ascomycota</taxon>
        <taxon>Pezizomycotina</taxon>
        <taxon>Sordariomycetes</taxon>
        <taxon>Hypocreomycetidae</taxon>
        <taxon>Hypocreales</taxon>
        <taxon>Bionectriaceae</taxon>
        <taxon>Clonostachys</taxon>
    </lineage>
</organism>
<dbReference type="GO" id="GO:0016491">
    <property type="term" value="F:oxidoreductase activity"/>
    <property type="evidence" value="ECO:0007669"/>
    <property type="project" value="UniProtKB-KW"/>
</dbReference>
<name>A0AA35M853_9HYPO</name>
<comment type="similarity">
    <text evidence="1">Belongs to the oxygen-dependent FAD-linked oxidoreductase family.</text>
</comment>
<dbReference type="EMBL" id="CABFNP030001195">
    <property type="protein sequence ID" value="CAI6091895.1"/>
    <property type="molecule type" value="Genomic_DNA"/>
</dbReference>
<evidence type="ECO:0000313" key="6">
    <source>
        <dbReference type="EMBL" id="CAI6091895.1"/>
    </source>
</evidence>
<keyword evidence="3" id="KW-0274">FAD</keyword>
<proteinExistence type="inferred from homology"/>
<feature type="domain" description="FAD-binding PCMH-type" evidence="5">
    <location>
        <begin position="40"/>
        <end position="211"/>
    </location>
</feature>
<dbReference type="InterPro" id="IPR050416">
    <property type="entry name" value="FAD-linked_Oxidoreductase"/>
</dbReference>
<evidence type="ECO:0000313" key="7">
    <source>
        <dbReference type="Proteomes" id="UP001160390"/>
    </source>
</evidence>
<dbReference type="InterPro" id="IPR006094">
    <property type="entry name" value="Oxid_FAD_bind_N"/>
</dbReference>
<accession>A0AA35M853</accession>
<protein>
    <recommendedName>
        <fullName evidence="5">FAD-binding PCMH-type domain-containing protein</fullName>
    </recommendedName>
</protein>
<dbReference type="InterPro" id="IPR036318">
    <property type="entry name" value="FAD-bd_PCMH-like_sf"/>
</dbReference>
<dbReference type="InterPro" id="IPR016166">
    <property type="entry name" value="FAD-bd_PCMH"/>
</dbReference>
<dbReference type="PANTHER" id="PTHR42973:SF54">
    <property type="entry name" value="FAD-BINDING PCMH-TYPE DOMAIN-CONTAINING PROTEIN"/>
    <property type="match status" value="1"/>
</dbReference>
<evidence type="ECO:0000256" key="4">
    <source>
        <dbReference type="ARBA" id="ARBA00023002"/>
    </source>
</evidence>
<dbReference type="Pfam" id="PF01565">
    <property type="entry name" value="FAD_binding_4"/>
    <property type="match status" value="1"/>
</dbReference>
<dbReference type="Proteomes" id="UP001160390">
    <property type="component" value="Unassembled WGS sequence"/>
</dbReference>
<dbReference type="Gene3D" id="3.30.465.10">
    <property type="match status" value="1"/>
</dbReference>
<dbReference type="AlphaFoldDB" id="A0AA35M853"/>
<dbReference type="SUPFAM" id="SSF56176">
    <property type="entry name" value="FAD-binding/transporter-associated domain-like"/>
    <property type="match status" value="1"/>
</dbReference>
<gene>
    <name evidence="6" type="ORF">CCHLO57077_00006082</name>
</gene>
<reference evidence="6" key="1">
    <citation type="submission" date="2023-01" db="EMBL/GenBank/DDBJ databases">
        <authorList>
            <person name="Piombo E."/>
        </authorList>
    </citation>
    <scope>NUCLEOTIDE SEQUENCE</scope>
</reference>
<dbReference type="PROSITE" id="PS51387">
    <property type="entry name" value="FAD_PCMH"/>
    <property type="match status" value="1"/>
</dbReference>
<dbReference type="GO" id="GO:0071949">
    <property type="term" value="F:FAD binding"/>
    <property type="evidence" value="ECO:0007669"/>
    <property type="project" value="InterPro"/>
</dbReference>
<keyword evidence="2" id="KW-0285">Flavoprotein</keyword>